<proteinExistence type="predicted"/>
<keyword evidence="2" id="KW-1185">Reference proteome</keyword>
<evidence type="ECO:0000313" key="2">
    <source>
        <dbReference type="Proteomes" id="UP001732700"/>
    </source>
</evidence>
<sequence>MNQRPGCHLGWPAPPRSAGGLGGEADRISALADDLLLLILVRLGCAAAAARSGLLSRRWHGLWTRLPALVFRDVSLPSLEPALASLISPVSSSDAVCLLDIHLPRRAFYACTGEAVSSLLRTAALLSPEQLVLDLEWGVPPLYSYVELPCFNRATAISLIAASPILLCRPPDATSEFPALTTLVLTGCAVDDLAALVLSCPRLRVLRIVSPGPFFIGMPLHISIHSASLRELVLDKCHQVRRIDISTPILQQLTVSTSPHGDLSNSVLLAPKVDKVSWLTRYRFTTRIIRSRSKITPREKLRNICNCRWPPS</sequence>
<protein>
    <submittedName>
        <fullName evidence="1">Uncharacterized protein</fullName>
    </submittedName>
</protein>
<name>A0ACD6ABR9_AVESA</name>
<dbReference type="Proteomes" id="UP001732700">
    <property type="component" value="Chromosome 7D"/>
</dbReference>
<organism evidence="1 2">
    <name type="scientific">Avena sativa</name>
    <name type="common">Oat</name>
    <dbReference type="NCBI Taxonomy" id="4498"/>
    <lineage>
        <taxon>Eukaryota</taxon>
        <taxon>Viridiplantae</taxon>
        <taxon>Streptophyta</taxon>
        <taxon>Embryophyta</taxon>
        <taxon>Tracheophyta</taxon>
        <taxon>Spermatophyta</taxon>
        <taxon>Magnoliopsida</taxon>
        <taxon>Liliopsida</taxon>
        <taxon>Poales</taxon>
        <taxon>Poaceae</taxon>
        <taxon>BOP clade</taxon>
        <taxon>Pooideae</taxon>
        <taxon>Poodae</taxon>
        <taxon>Poeae</taxon>
        <taxon>Poeae Chloroplast Group 1 (Aveneae type)</taxon>
        <taxon>Aveninae</taxon>
        <taxon>Avena</taxon>
    </lineage>
</organism>
<reference evidence="1" key="1">
    <citation type="submission" date="2021-05" db="EMBL/GenBank/DDBJ databases">
        <authorList>
            <person name="Scholz U."/>
            <person name="Mascher M."/>
            <person name="Fiebig A."/>
        </authorList>
    </citation>
    <scope>NUCLEOTIDE SEQUENCE [LARGE SCALE GENOMIC DNA]</scope>
</reference>
<evidence type="ECO:0000313" key="1">
    <source>
        <dbReference type="EnsemblPlants" id="AVESA.00010b.r2.7DG1344990.1.CDS"/>
    </source>
</evidence>
<reference evidence="1" key="2">
    <citation type="submission" date="2025-09" db="UniProtKB">
        <authorList>
            <consortium name="EnsemblPlants"/>
        </authorList>
    </citation>
    <scope>IDENTIFICATION</scope>
</reference>
<dbReference type="EnsemblPlants" id="AVESA.00010b.r2.7DG1344990.1">
    <property type="protein sequence ID" value="AVESA.00010b.r2.7DG1344990.1.CDS"/>
    <property type="gene ID" value="AVESA.00010b.r2.7DG1344990"/>
</dbReference>
<accession>A0ACD6ABR9</accession>